<organism evidence="1 2">
    <name type="scientific">Leptothoe kymatousa TAU-MAC 1615</name>
    <dbReference type="NCBI Taxonomy" id="2364775"/>
    <lineage>
        <taxon>Bacteria</taxon>
        <taxon>Bacillati</taxon>
        <taxon>Cyanobacteriota</taxon>
        <taxon>Cyanophyceae</taxon>
        <taxon>Nodosilineales</taxon>
        <taxon>Cymatolegaceae</taxon>
        <taxon>Leptothoe</taxon>
        <taxon>Leptothoe kymatousa</taxon>
    </lineage>
</organism>
<keyword evidence="1" id="KW-0449">Lipoprotein</keyword>
<dbReference type="RefSeq" id="WP_215618446.1">
    <property type="nucleotide sequence ID" value="NZ_JADOER010000009.1"/>
</dbReference>
<keyword evidence="2" id="KW-1185">Reference proteome</keyword>
<reference evidence="1 2" key="1">
    <citation type="journal article" date="2021" name="Mar. Drugs">
        <title>Genome Reduction and Secondary Metabolism of the Marine Sponge-Associated Cyanobacterium Leptothoe.</title>
        <authorList>
            <person name="Konstantinou D."/>
            <person name="Popin R.V."/>
            <person name="Fewer D.P."/>
            <person name="Sivonen K."/>
            <person name="Gkelis S."/>
        </authorList>
    </citation>
    <scope>NUCLEOTIDE SEQUENCE [LARGE SCALE GENOMIC DNA]</scope>
    <source>
        <strain evidence="1 2">TAU-MAC 1615</strain>
    </source>
</reference>
<dbReference type="PROSITE" id="PS51257">
    <property type="entry name" value="PROKAR_LIPOPROTEIN"/>
    <property type="match status" value="1"/>
</dbReference>
<evidence type="ECO:0000313" key="2">
    <source>
        <dbReference type="Proteomes" id="UP001196661"/>
    </source>
</evidence>
<proteinExistence type="predicted"/>
<dbReference type="Proteomes" id="UP001196661">
    <property type="component" value="Unassembled WGS sequence"/>
</dbReference>
<sequence length="137" mass="15116">MRNLVVASLIVLAGCGQKVPLHLQYLESLAEGDATKASELFCAKSPDNRINELQQVVEWELIEEGAQEFGGTTLATATYSVTNQLGDTARYMISMADAADIEGLIQWNNREYGYTDTYDPDDYQQRGKCLAATVEVD</sequence>
<accession>A0ABS5Y429</accession>
<gene>
    <name evidence="1" type="ORF">IXB28_10045</name>
</gene>
<comment type="caution">
    <text evidence="1">The sequence shown here is derived from an EMBL/GenBank/DDBJ whole genome shotgun (WGS) entry which is preliminary data.</text>
</comment>
<name>A0ABS5Y429_9CYAN</name>
<evidence type="ECO:0000313" key="1">
    <source>
        <dbReference type="EMBL" id="MBT9312546.1"/>
    </source>
</evidence>
<protein>
    <submittedName>
        <fullName evidence="1">Lipoprotein</fullName>
    </submittedName>
</protein>
<dbReference type="EMBL" id="JADOER010000009">
    <property type="protein sequence ID" value="MBT9312546.1"/>
    <property type="molecule type" value="Genomic_DNA"/>
</dbReference>